<accession>A0ABS8N529</accession>
<evidence type="ECO:0000313" key="1">
    <source>
        <dbReference type="EMBL" id="MCC9294921.1"/>
    </source>
</evidence>
<name>A0ABS8N529_9CLOT</name>
<proteinExistence type="predicted"/>
<dbReference type="EMBL" id="JAJJPB010000009">
    <property type="protein sequence ID" value="MCC9294921.1"/>
    <property type="molecule type" value="Genomic_DNA"/>
</dbReference>
<evidence type="ECO:0000313" key="2">
    <source>
        <dbReference type="Proteomes" id="UP001165422"/>
    </source>
</evidence>
<dbReference type="Proteomes" id="UP001165422">
    <property type="component" value="Unassembled WGS sequence"/>
</dbReference>
<reference evidence="1" key="1">
    <citation type="submission" date="2021-11" db="EMBL/GenBank/DDBJ databases">
        <authorList>
            <person name="Qingchun L."/>
            <person name="Dong Z."/>
            <person name="Zongwei Q."/>
            <person name="Jia Z."/>
            <person name="Duotao L."/>
        </authorList>
    </citation>
    <scope>NUCLEOTIDE SEQUENCE</scope>
    <source>
        <strain evidence="1">WLY-B-L2</strain>
    </source>
</reference>
<keyword evidence="2" id="KW-1185">Reference proteome</keyword>
<comment type="caution">
    <text evidence="1">The sequence shown here is derived from an EMBL/GenBank/DDBJ whole genome shotgun (WGS) entry which is preliminary data.</text>
</comment>
<sequence>MILFINLTINLLKNCLDKGVHFILPVKKLSDREIKAFKELSYDIVNGKVVLNLSSNLLSTLSCEISSCSFLKNKIYVKINEKRIDYDGKCKREDDLNIFYQLSDFVCNNAYLKVMNDLNEIVFAYDDIDESYRKIMQYYNGKKLYEYIDQKERYDIEFKNSKYKRIYDSHIKNLDKKKLYSNVSIKDFIMKEREEIKSREYNRIFVKRKLDKVDKYITSSTVKNDLKTAAEYYIFKMRTYNHLGDFKDNSNTYKNVMKLTYNINSMDIIRLRMEAINLYAVTLSNSFIFKESITYIDKLIWYQNFVEDMYKEIACDIDKKEIDKNYVDINMGKYLSSKGQYMSFINNKSARKYFLKALECFKYNDKQKNQTISYLIHYYSYFEIVPEDNIKQIIDKYFGFDSFQDGINYFTKIKYENLLSPSESFKLFAFIKYWAIYEKMGQDIGLDQIKKLGNKLANLCSYVEEHSKFFEHPYELVFYNMAQKLENSSLKKEFNDKAISICKNPNSEFTLRAIGFMIKLNCYKNKKDLKKFINFLNEKDILDDTRKYFEVDALSREDDINRALNIINSKFTYMYR</sequence>
<organism evidence="1 2">
    <name type="scientific">Clostridium aromativorans</name>
    <dbReference type="NCBI Taxonomy" id="2836848"/>
    <lineage>
        <taxon>Bacteria</taxon>
        <taxon>Bacillati</taxon>
        <taxon>Bacillota</taxon>
        <taxon>Clostridia</taxon>
        <taxon>Eubacteriales</taxon>
        <taxon>Clostridiaceae</taxon>
        <taxon>Clostridium</taxon>
    </lineage>
</organism>
<gene>
    <name evidence="1" type="ORF">LN736_08645</name>
</gene>
<protein>
    <submittedName>
        <fullName evidence="1">Uncharacterized protein</fullName>
    </submittedName>
</protein>